<evidence type="ECO:0000313" key="9">
    <source>
        <dbReference type="Proteomes" id="UP001067235"/>
    </source>
</evidence>
<dbReference type="PANTHER" id="PTHR30619">
    <property type="entry name" value="DNA INTERNALIZATION/COMPETENCE PROTEIN COMEC/REC2"/>
    <property type="match status" value="1"/>
</dbReference>
<reference evidence="8" key="1">
    <citation type="submission" date="2022-12" db="EMBL/GenBank/DDBJ databases">
        <authorList>
            <person name="Krivoruchko A.V."/>
            <person name="Elkin A."/>
        </authorList>
    </citation>
    <scope>NUCLEOTIDE SEQUENCE</scope>
    <source>
        <strain evidence="8">IEGM 1388</strain>
    </source>
</reference>
<keyword evidence="4 6" id="KW-1133">Transmembrane helix</keyword>
<feature type="transmembrane region" description="Helical" evidence="6">
    <location>
        <begin position="377"/>
        <end position="395"/>
    </location>
</feature>
<dbReference type="EMBL" id="JAPWIE010000001">
    <property type="protein sequence ID" value="MCZ4548837.1"/>
    <property type="molecule type" value="Genomic_DNA"/>
</dbReference>
<dbReference type="RefSeq" id="WP_301569320.1">
    <property type="nucleotide sequence ID" value="NZ_JAPWIE010000001.1"/>
</dbReference>
<evidence type="ECO:0000313" key="8">
    <source>
        <dbReference type="EMBL" id="MCZ4548837.1"/>
    </source>
</evidence>
<evidence type="ECO:0000256" key="6">
    <source>
        <dbReference type="SAM" id="Phobius"/>
    </source>
</evidence>
<evidence type="ECO:0000256" key="2">
    <source>
        <dbReference type="ARBA" id="ARBA00022475"/>
    </source>
</evidence>
<keyword evidence="5 6" id="KW-0472">Membrane</keyword>
<evidence type="ECO:0000256" key="5">
    <source>
        <dbReference type="ARBA" id="ARBA00023136"/>
    </source>
</evidence>
<comment type="caution">
    <text evidence="8">The sequence shown here is derived from an EMBL/GenBank/DDBJ whole genome shotgun (WGS) entry which is preliminary data.</text>
</comment>
<feature type="transmembrane region" description="Helical" evidence="6">
    <location>
        <begin position="272"/>
        <end position="292"/>
    </location>
</feature>
<sequence>MSAVVVPGVAPLDLRLVPAALAAWLSTVIGILAPVGITAALALCASLMTLVVVATLMRGGRASMMPVLLGIGGVIAGFGWALVLRQHHLELNPLADHSVRGGKVTVGLRVADDPKAMPRTDRMVVAVTVTSVRRHEVSTAAATVLAPADGWMDLVPGQHLSALVTVSAPRRPDLTVATLTASGPPSQVRAPPWYQRGATHVRTRFLELASRALGTPESGLLPGLVLGDVSALDEDVKEDFRTAGLSHLTAVSGANFAIIIGALLLMVRALGAGPRTTVAVTGVVIVIFVILVRPSPSVVRAAVMGAVGLLALLVRRRAQAMPALCAAVVILLLVWPAFAVQPGFVLSVVATAGLIVIAPVIVEWLRRHHVPRGLAEALAVAFAAQLVTTPVVVMFSGRLSLVAVIANLAVTVVVAPITVLGTTAAAVNLVCPPVAFLLVRFVGPELWWMVFVAQKCSALPLATVTLW</sequence>
<feature type="transmembrane region" description="Helical" evidence="6">
    <location>
        <begin position="245"/>
        <end position="265"/>
    </location>
</feature>
<dbReference type="InterPro" id="IPR004477">
    <property type="entry name" value="ComEC_N"/>
</dbReference>
<keyword evidence="2" id="KW-1003">Cell membrane</keyword>
<keyword evidence="9" id="KW-1185">Reference proteome</keyword>
<feature type="transmembrane region" description="Helical" evidence="6">
    <location>
        <begin position="298"/>
        <end position="314"/>
    </location>
</feature>
<evidence type="ECO:0000256" key="3">
    <source>
        <dbReference type="ARBA" id="ARBA00022692"/>
    </source>
</evidence>
<dbReference type="NCBIfam" id="TIGR00360">
    <property type="entry name" value="ComEC_N-term"/>
    <property type="match status" value="1"/>
</dbReference>
<organism evidence="8 9">
    <name type="scientific">Gordonia rubripertincta</name>
    <name type="common">Rhodococcus corallinus</name>
    <dbReference type="NCBI Taxonomy" id="36822"/>
    <lineage>
        <taxon>Bacteria</taxon>
        <taxon>Bacillati</taxon>
        <taxon>Actinomycetota</taxon>
        <taxon>Actinomycetes</taxon>
        <taxon>Mycobacteriales</taxon>
        <taxon>Gordoniaceae</taxon>
        <taxon>Gordonia</taxon>
    </lineage>
</organism>
<comment type="subcellular location">
    <subcellularLocation>
        <location evidence="1">Cell membrane</location>
        <topology evidence="1">Multi-pass membrane protein</topology>
    </subcellularLocation>
</comment>
<proteinExistence type="predicted"/>
<evidence type="ECO:0000259" key="7">
    <source>
        <dbReference type="Pfam" id="PF03772"/>
    </source>
</evidence>
<protein>
    <submittedName>
        <fullName evidence="8">ComEC/Rec2 family competence protein</fullName>
    </submittedName>
</protein>
<feature type="transmembrane region" description="Helical" evidence="6">
    <location>
        <begin position="65"/>
        <end position="83"/>
    </location>
</feature>
<dbReference type="InterPro" id="IPR052159">
    <property type="entry name" value="Competence_DNA_uptake"/>
</dbReference>
<feature type="domain" description="ComEC/Rec2-related protein" evidence="7">
    <location>
        <begin position="224"/>
        <end position="465"/>
    </location>
</feature>
<gene>
    <name evidence="8" type="ORF">O4213_02510</name>
</gene>
<dbReference type="PANTHER" id="PTHR30619:SF7">
    <property type="entry name" value="BETA-LACTAMASE DOMAIN PROTEIN"/>
    <property type="match status" value="1"/>
</dbReference>
<dbReference type="Proteomes" id="UP001067235">
    <property type="component" value="Unassembled WGS sequence"/>
</dbReference>
<feature type="transmembrane region" description="Helical" evidence="6">
    <location>
        <begin position="401"/>
        <end position="431"/>
    </location>
</feature>
<evidence type="ECO:0000256" key="4">
    <source>
        <dbReference type="ARBA" id="ARBA00022989"/>
    </source>
</evidence>
<feature type="transmembrane region" description="Helical" evidence="6">
    <location>
        <begin position="344"/>
        <end position="365"/>
    </location>
</feature>
<keyword evidence="3 6" id="KW-0812">Transmembrane</keyword>
<feature type="transmembrane region" description="Helical" evidence="6">
    <location>
        <begin position="20"/>
        <end position="53"/>
    </location>
</feature>
<dbReference type="Pfam" id="PF03772">
    <property type="entry name" value="Competence"/>
    <property type="match status" value="1"/>
</dbReference>
<name>A0ABT4MPB9_GORRU</name>
<accession>A0ABT4MPB9</accession>
<feature type="transmembrane region" description="Helical" evidence="6">
    <location>
        <begin position="321"/>
        <end position="338"/>
    </location>
</feature>
<evidence type="ECO:0000256" key="1">
    <source>
        <dbReference type="ARBA" id="ARBA00004651"/>
    </source>
</evidence>